<dbReference type="PANTHER" id="PTHR33221:SF5">
    <property type="entry name" value="HTH-TYPE TRANSCRIPTIONAL REGULATOR ISCR"/>
    <property type="match status" value="1"/>
</dbReference>
<dbReference type="PANTHER" id="PTHR33221">
    <property type="entry name" value="WINGED HELIX-TURN-HELIX TRANSCRIPTIONAL REGULATOR, RRF2 FAMILY"/>
    <property type="match status" value="1"/>
</dbReference>
<evidence type="ECO:0000313" key="2">
    <source>
        <dbReference type="EMBL" id="PJE68814.1"/>
    </source>
</evidence>
<dbReference type="InterPro" id="IPR036390">
    <property type="entry name" value="WH_DNA-bd_sf"/>
</dbReference>
<dbReference type="GO" id="GO:0003677">
    <property type="term" value="F:DNA binding"/>
    <property type="evidence" value="ECO:0007669"/>
    <property type="project" value="UniProtKB-KW"/>
</dbReference>
<dbReference type="EMBL" id="PFEL01000106">
    <property type="protein sequence ID" value="PJE68814.1"/>
    <property type="molecule type" value="Genomic_DNA"/>
</dbReference>
<dbReference type="InterPro" id="IPR036388">
    <property type="entry name" value="WH-like_DNA-bd_sf"/>
</dbReference>
<accession>A0A2M8L4T0</accession>
<comment type="caution">
    <text evidence="2">The sequence shown here is derived from an EMBL/GenBank/DDBJ whole genome shotgun (WGS) entry which is preliminary data.</text>
</comment>
<dbReference type="GO" id="GO:0003700">
    <property type="term" value="F:DNA-binding transcription factor activity"/>
    <property type="evidence" value="ECO:0007669"/>
    <property type="project" value="TreeGrafter"/>
</dbReference>
<dbReference type="PROSITE" id="PS51197">
    <property type="entry name" value="HTH_RRF2_2"/>
    <property type="match status" value="1"/>
</dbReference>
<dbReference type="Proteomes" id="UP000229500">
    <property type="component" value="Unassembled WGS sequence"/>
</dbReference>
<dbReference type="SUPFAM" id="SSF46785">
    <property type="entry name" value="Winged helix' DNA-binding domain"/>
    <property type="match status" value="1"/>
</dbReference>
<dbReference type="GO" id="GO:0005829">
    <property type="term" value="C:cytosol"/>
    <property type="evidence" value="ECO:0007669"/>
    <property type="project" value="TreeGrafter"/>
</dbReference>
<reference evidence="3" key="1">
    <citation type="submission" date="2017-09" db="EMBL/GenBank/DDBJ databases">
        <title>Depth-based differentiation of microbial function through sediment-hosted aquifers and enrichment of novel symbionts in the deep terrestrial subsurface.</title>
        <authorList>
            <person name="Probst A.J."/>
            <person name="Ladd B."/>
            <person name="Jarett J.K."/>
            <person name="Geller-Mcgrath D.E."/>
            <person name="Sieber C.M.K."/>
            <person name="Emerson J.B."/>
            <person name="Anantharaman K."/>
            <person name="Thomas B.C."/>
            <person name="Malmstrom R."/>
            <person name="Stieglmeier M."/>
            <person name="Klingl A."/>
            <person name="Woyke T."/>
            <person name="Ryan C.M."/>
            <person name="Banfield J.F."/>
        </authorList>
    </citation>
    <scope>NUCLEOTIDE SEQUENCE [LARGE SCALE GENOMIC DNA]</scope>
</reference>
<organism evidence="2 3">
    <name type="scientific">Candidatus Shapirobacteria bacterium CG10_big_fil_rev_8_21_14_0_10_38_14</name>
    <dbReference type="NCBI Taxonomy" id="1974483"/>
    <lineage>
        <taxon>Bacteria</taxon>
        <taxon>Candidatus Shapironibacteriota</taxon>
    </lineage>
</organism>
<name>A0A2M8L4T0_9BACT</name>
<dbReference type="Pfam" id="PF02082">
    <property type="entry name" value="Rrf2"/>
    <property type="match status" value="1"/>
</dbReference>
<proteinExistence type="predicted"/>
<dbReference type="InterPro" id="IPR000944">
    <property type="entry name" value="Tscrpt_reg_Rrf2"/>
</dbReference>
<dbReference type="AlphaFoldDB" id="A0A2M8L4T0"/>
<keyword evidence="1" id="KW-0238">DNA-binding</keyword>
<evidence type="ECO:0000313" key="3">
    <source>
        <dbReference type="Proteomes" id="UP000229500"/>
    </source>
</evidence>
<dbReference type="Gene3D" id="1.10.10.10">
    <property type="entry name" value="Winged helix-like DNA-binding domain superfamily/Winged helix DNA-binding domain"/>
    <property type="match status" value="1"/>
</dbReference>
<dbReference type="InterPro" id="IPR030489">
    <property type="entry name" value="TR_Rrf2-type_CS"/>
</dbReference>
<dbReference type="NCBIfam" id="TIGR00738">
    <property type="entry name" value="rrf2_super"/>
    <property type="match status" value="1"/>
</dbReference>
<sequence>MFNLSKKIDYGLELMIFLAKNRNGLVSLREISKKRKLPFKYLEQVAIPLREAGLIEAKEGRAGGYFLAKNPGKISVAEIVEILEGPVKVGACFGCPQAAMCGQKDVWSEVGDKVRQTIEGKTLKDLIK</sequence>
<dbReference type="PROSITE" id="PS01332">
    <property type="entry name" value="HTH_RRF2_1"/>
    <property type="match status" value="1"/>
</dbReference>
<protein>
    <submittedName>
        <fullName evidence="2">Transcriptional regulator</fullName>
    </submittedName>
</protein>
<evidence type="ECO:0000256" key="1">
    <source>
        <dbReference type="ARBA" id="ARBA00023125"/>
    </source>
</evidence>
<gene>
    <name evidence="2" type="ORF">COU96_02945</name>
</gene>